<dbReference type="PROSITE" id="PS51354">
    <property type="entry name" value="GLUTAREDOXIN_2"/>
    <property type="match status" value="1"/>
</dbReference>
<dbReference type="RefSeq" id="WP_131931430.1">
    <property type="nucleotide sequence ID" value="NZ_SMDF01000001.1"/>
</dbReference>
<dbReference type="InterPro" id="IPR002109">
    <property type="entry name" value="Glutaredoxin"/>
</dbReference>
<accession>A0A4R4BKB1</accession>
<comment type="caution">
    <text evidence="2">The sequence shown here is derived from an EMBL/GenBank/DDBJ whole genome shotgun (WGS) entry which is preliminary data.</text>
</comment>
<organism evidence="2 3">
    <name type="scientific">Bacillus thuringiensis</name>
    <dbReference type="NCBI Taxonomy" id="1428"/>
    <lineage>
        <taxon>Bacteria</taxon>
        <taxon>Bacillati</taxon>
        <taxon>Bacillota</taxon>
        <taxon>Bacilli</taxon>
        <taxon>Bacillales</taxon>
        <taxon>Bacillaceae</taxon>
        <taxon>Bacillus</taxon>
        <taxon>Bacillus cereus group</taxon>
    </lineage>
</organism>
<dbReference type="EMBL" id="SMDG01000001">
    <property type="protein sequence ID" value="TCW59698.1"/>
    <property type="molecule type" value="Genomic_DNA"/>
</dbReference>
<evidence type="ECO:0000313" key="2">
    <source>
        <dbReference type="EMBL" id="TCW59698.1"/>
    </source>
</evidence>
<reference evidence="2 3" key="1">
    <citation type="submission" date="2019-03" db="EMBL/GenBank/DDBJ databases">
        <title>Above-ground endophytic microbial communities from plants in different locations in the United States.</title>
        <authorList>
            <person name="Frank C."/>
        </authorList>
    </citation>
    <scope>NUCLEOTIDE SEQUENCE [LARGE SCALE GENOMIC DNA]</scope>
    <source>
        <strain evidence="2 3">LP_2_YM</strain>
    </source>
</reference>
<proteinExistence type="predicted"/>
<evidence type="ECO:0000259" key="1">
    <source>
        <dbReference type="Pfam" id="PF00462"/>
    </source>
</evidence>
<dbReference type="SUPFAM" id="SSF52833">
    <property type="entry name" value="Thioredoxin-like"/>
    <property type="match status" value="1"/>
</dbReference>
<feature type="domain" description="Glutaredoxin" evidence="1">
    <location>
        <begin position="5"/>
        <end position="63"/>
    </location>
</feature>
<name>A0A4R4BKB1_BACTU</name>
<dbReference type="Pfam" id="PF00462">
    <property type="entry name" value="Glutaredoxin"/>
    <property type="match status" value="1"/>
</dbReference>
<protein>
    <submittedName>
        <fullName evidence="2">Glutaredoxin</fullName>
    </submittedName>
</protein>
<dbReference type="Proteomes" id="UP000295285">
    <property type="component" value="Unassembled WGS sequence"/>
</dbReference>
<evidence type="ECO:0000313" key="3">
    <source>
        <dbReference type="Proteomes" id="UP000295285"/>
    </source>
</evidence>
<dbReference type="CDD" id="cd02976">
    <property type="entry name" value="NrdH"/>
    <property type="match status" value="1"/>
</dbReference>
<gene>
    <name evidence="2" type="ORF">EC910_101328</name>
</gene>
<sequence>MATKIIMYTGSSCSRCKRAKEMLKSCPVEVDIEERNIDKDDDLRQELTLKYASSTLPTFVINSNIYRGFDENIGKIMEELGL</sequence>
<dbReference type="AlphaFoldDB" id="A0A4R4BKB1"/>
<dbReference type="Gene3D" id="3.40.30.10">
    <property type="entry name" value="Glutaredoxin"/>
    <property type="match status" value="1"/>
</dbReference>
<dbReference type="InterPro" id="IPR036249">
    <property type="entry name" value="Thioredoxin-like_sf"/>
</dbReference>